<accession>A0A9D1ZCD5</accession>
<dbReference type="SUPFAM" id="SSF52540">
    <property type="entry name" value="P-loop containing nucleoside triphosphate hydrolases"/>
    <property type="match status" value="1"/>
</dbReference>
<organism evidence="3 4">
    <name type="scientific">Candidatus Olsenella excrementavium</name>
    <dbReference type="NCBI Taxonomy" id="2838709"/>
    <lineage>
        <taxon>Bacteria</taxon>
        <taxon>Bacillati</taxon>
        <taxon>Actinomycetota</taxon>
        <taxon>Coriobacteriia</taxon>
        <taxon>Coriobacteriales</taxon>
        <taxon>Atopobiaceae</taxon>
        <taxon>Olsenella</taxon>
    </lineage>
</organism>
<protein>
    <submittedName>
        <fullName evidence="3">AAA family ATPase</fullName>
    </submittedName>
</protein>
<dbReference type="Proteomes" id="UP000824133">
    <property type="component" value="Unassembled WGS sequence"/>
</dbReference>
<proteinExistence type="predicted"/>
<dbReference type="AlphaFoldDB" id="A0A9D1ZCD5"/>
<evidence type="ECO:0000259" key="2">
    <source>
        <dbReference type="Pfam" id="PF13635"/>
    </source>
</evidence>
<dbReference type="InterPro" id="IPR027417">
    <property type="entry name" value="P-loop_NTPase"/>
</dbReference>
<sequence length="449" mass="49157">MERRIFAALQDWKTSPSRKPLLLFGARQVGKTYALRVFGARSYENVAFIDFARDARAADIFEGSLDPRALVAQIGAYLRMDIDPAKTLIVFDEVQLCERALTALKYFCDDAPTYHVAAAGSLLGVKLRREQALFPVGKVDMLALHPLGFDEFLAALGEGRLAALIQESLATNQSLGLHERALELYREYLLVGGMPEVVDAFVSSGAGPAPLDHVRSKQLEIDQAYLADIAKYAPVGDMPRISEAWASVPAQLAKENRKFQYKAIRSGARASQYEGALAWLVSTGTVTRCFRVGEGTAPLATFEDRASFKLYKVDTGLLSASYQALPEDVQPSDDKAARFRGALAENYVMQQLVSRDVLPHYWGTASRAEVEFVVRDREGNVVPIEVKSGTNVRSSSLGVYRRAYGPRYAVRISARNFGFEGGIRSVPLYAACYLADGLMGAGPMAGFVG</sequence>
<gene>
    <name evidence="3" type="ORF">IAA42_07415</name>
</gene>
<dbReference type="PANTHER" id="PTHR33295">
    <property type="entry name" value="ATPASE"/>
    <property type="match status" value="1"/>
</dbReference>
<evidence type="ECO:0000259" key="1">
    <source>
        <dbReference type="Pfam" id="PF13173"/>
    </source>
</evidence>
<feature type="domain" description="DUF4143" evidence="2">
    <location>
        <begin position="228"/>
        <end position="389"/>
    </location>
</feature>
<dbReference type="InterPro" id="IPR025420">
    <property type="entry name" value="DUF4143"/>
</dbReference>
<dbReference type="Pfam" id="PF13173">
    <property type="entry name" value="AAA_14"/>
    <property type="match status" value="1"/>
</dbReference>
<dbReference type="PANTHER" id="PTHR33295:SF7">
    <property type="entry name" value="ATPASE"/>
    <property type="match status" value="1"/>
</dbReference>
<evidence type="ECO:0000313" key="4">
    <source>
        <dbReference type="Proteomes" id="UP000824133"/>
    </source>
</evidence>
<dbReference type="InterPro" id="IPR041682">
    <property type="entry name" value="AAA_14"/>
</dbReference>
<reference evidence="3" key="1">
    <citation type="journal article" date="2021" name="PeerJ">
        <title>Extensive microbial diversity within the chicken gut microbiome revealed by metagenomics and culture.</title>
        <authorList>
            <person name="Gilroy R."/>
            <person name="Ravi A."/>
            <person name="Getino M."/>
            <person name="Pursley I."/>
            <person name="Horton D.L."/>
            <person name="Alikhan N.F."/>
            <person name="Baker D."/>
            <person name="Gharbi K."/>
            <person name="Hall N."/>
            <person name="Watson M."/>
            <person name="Adriaenssens E.M."/>
            <person name="Foster-Nyarko E."/>
            <person name="Jarju S."/>
            <person name="Secka A."/>
            <person name="Antonio M."/>
            <person name="Oren A."/>
            <person name="Chaudhuri R.R."/>
            <person name="La Ragione R."/>
            <person name="Hildebrand F."/>
            <person name="Pallen M.J."/>
        </authorList>
    </citation>
    <scope>NUCLEOTIDE SEQUENCE</scope>
    <source>
        <strain evidence="3">ChiHjej10B9-743</strain>
    </source>
</reference>
<comment type="caution">
    <text evidence="3">The sequence shown here is derived from an EMBL/GenBank/DDBJ whole genome shotgun (WGS) entry which is preliminary data.</text>
</comment>
<evidence type="ECO:0000313" key="3">
    <source>
        <dbReference type="EMBL" id="HIY80244.1"/>
    </source>
</evidence>
<dbReference type="Pfam" id="PF13635">
    <property type="entry name" value="DUF4143"/>
    <property type="match status" value="1"/>
</dbReference>
<dbReference type="EMBL" id="DXCP01000055">
    <property type="protein sequence ID" value="HIY80244.1"/>
    <property type="molecule type" value="Genomic_DNA"/>
</dbReference>
<feature type="domain" description="AAA" evidence="1">
    <location>
        <begin position="18"/>
        <end position="153"/>
    </location>
</feature>
<name>A0A9D1ZCD5_9ACTN</name>
<reference evidence="3" key="2">
    <citation type="submission" date="2021-04" db="EMBL/GenBank/DDBJ databases">
        <authorList>
            <person name="Gilroy R."/>
        </authorList>
    </citation>
    <scope>NUCLEOTIDE SEQUENCE</scope>
    <source>
        <strain evidence="3">ChiHjej10B9-743</strain>
    </source>
</reference>